<name>A0A2W5W688_9BACT</name>
<gene>
    <name evidence="2" type="ORF">DI536_02200</name>
</gene>
<evidence type="ECO:0000256" key="1">
    <source>
        <dbReference type="SAM" id="MobiDB-lite"/>
    </source>
</evidence>
<organism evidence="2 3">
    <name type="scientific">Archangium gephyra</name>
    <dbReference type="NCBI Taxonomy" id="48"/>
    <lineage>
        <taxon>Bacteria</taxon>
        <taxon>Pseudomonadati</taxon>
        <taxon>Myxococcota</taxon>
        <taxon>Myxococcia</taxon>
        <taxon>Myxococcales</taxon>
        <taxon>Cystobacterineae</taxon>
        <taxon>Archangiaceae</taxon>
        <taxon>Archangium</taxon>
    </lineage>
</organism>
<feature type="region of interest" description="Disordered" evidence="1">
    <location>
        <begin position="1"/>
        <end position="37"/>
    </location>
</feature>
<dbReference type="EMBL" id="QFQP01000001">
    <property type="protein sequence ID" value="PZR18711.1"/>
    <property type="molecule type" value="Genomic_DNA"/>
</dbReference>
<evidence type="ECO:0000313" key="2">
    <source>
        <dbReference type="EMBL" id="PZR18711.1"/>
    </source>
</evidence>
<evidence type="ECO:0000313" key="3">
    <source>
        <dbReference type="Proteomes" id="UP000249061"/>
    </source>
</evidence>
<comment type="caution">
    <text evidence="2">The sequence shown here is derived from an EMBL/GenBank/DDBJ whole genome shotgun (WGS) entry which is preliminary data.</text>
</comment>
<protein>
    <submittedName>
        <fullName evidence="2">Uncharacterized protein</fullName>
    </submittedName>
</protein>
<dbReference type="AlphaFoldDB" id="A0A2W5W688"/>
<dbReference type="Proteomes" id="UP000249061">
    <property type="component" value="Unassembled WGS sequence"/>
</dbReference>
<accession>A0A2W5W688</accession>
<sequence length="422" mass="44519">MALDPLSNGNTTTPVDDPHVPAGAPPPPAKVTEKKNEVVHLPSGVDATDERFELDLREQIGRLDPNESLELSCLGQAKVPVLNASFEANAKVSIKKDSSGGFTVAMEGEGAAGDVDGTNRVGVGAAVKYHCETKAQAADLARALSTSLALESASAANVGVSLYRTGARLFGQEGQTLSSTQRVFEYSKGLKELRLDVFDRTKLDEMKTSISKSEGKLDVRGSFTVDFEKNEVRQTIALVSSQKGSAFFPIVVAAELSAKEAASVVITYKISPEVAKKLAEGKISQSDALASALAGAPTSYAARGEVEVGGKGRWSNAADSKVKLSAEKKLDAAMFKNGVDAAAVYKALAQTKWTATQETGVGYGMGFDLSVAKGEYRTTHKKTTTVTEPTSLQAAWEVVTKHVNDLDANDFDARRAASLLGA</sequence>
<proteinExistence type="predicted"/>
<reference evidence="2 3" key="1">
    <citation type="submission" date="2017-08" db="EMBL/GenBank/DDBJ databases">
        <title>Infants hospitalized years apart are colonized by the same room-sourced microbial strains.</title>
        <authorList>
            <person name="Brooks B."/>
            <person name="Olm M.R."/>
            <person name="Firek B.A."/>
            <person name="Baker R."/>
            <person name="Thomas B.C."/>
            <person name="Morowitz M.J."/>
            <person name="Banfield J.F."/>
        </authorList>
    </citation>
    <scope>NUCLEOTIDE SEQUENCE [LARGE SCALE GENOMIC DNA]</scope>
    <source>
        <strain evidence="2">S2_003_000_R2_14</strain>
    </source>
</reference>